<dbReference type="PROSITE" id="PS50980">
    <property type="entry name" value="COA_CT_NTER"/>
    <property type="match status" value="1"/>
</dbReference>
<dbReference type="eggNOG" id="COG4799">
    <property type="taxonomic scope" value="Bacteria"/>
</dbReference>
<dbReference type="Gene3D" id="3.90.226.10">
    <property type="entry name" value="2-enoyl-CoA Hydratase, Chain A, domain 1"/>
    <property type="match status" value="2"/>
</dbReference>
<proteinExistence type="predicted"/>
<organism evidence="4 5">
    <name type="scientific">Intrasporangium calvum (strain ATCC 23552 / DSM 43043 / JCM 3097 / NBRC 12989 / NCIMB 10167 / NRRL B-3866 / 7 KIP)</name>
    <dbReference type="NCBI Taxonomy" id="710696"/>
    <lineage>
        <taxon>Bacteria</taxon>
        <taxon>Bacillati</taxon>
        <taxon>Actinomycetota</taxon>
        <taxon>Actinomycetes</taxon>
        <taxon>Micrococcales</taxon>
        <taxon>Intrasporangiaceae</taxon>
        <taxon>Intrasporangium</taxon>
    </lineage>
</organism>
<dbReference type="OrthoDB" id="9803706at2"/>
<keyword evidence="5" id="KW-1185">Reference proteome</keyword>
<feature type="domain" description="CoA carboxyltransferase N-terminal" evidence="2">
    <location>
        <begin position="21"/>
        <end position="274"/>
    </location>
</feature>
<evidence type="ECO:0000259" key="3">
    <source>
        <dbReference type="PROSITE" id="PS50989"/>
    </source>
</evidence>
<feature type="region of interest" description="Disordered" evidence="1">
    <location>
        <begin position="1"/>
        <end position="21"/>
    </location>
</feature>
<dbReference type="HOGENOM" id="CLU_018822_6_1_11"/>
<dbReference type="SUPFAM" id="SSF52096">
    <property type="entry name" value="ClpP/crotonase"/>
    <property type="match status" value="2"/>
</dbReference>
<protein>
    <submittedName>
        <fullName evidence="4">Carboxyl transferase</fullName>
    </submittedName>
</protein>
<dbReference type="InterPro" id="IPR011763">
    <property type="entry name" value="COA_CT_C"/>
</dbReference>
<dbReference type="InterPro" id="IPR011762">
    <property type="entry name" value="COA_CT_N"/>
</dbReference>
<dbReference type="GO" id="GO:0004485">
    <property type="term" value="F:methylcrotonoyl-CoA carboxylase activity"/>
    <property type="evidence" value="ECO:0007669"/>
    <property type="project" value="TreeGrafter"/>
</dbReference>
<dbReference type="PANTHER" id="PTHR22855:SF13">
    <property type="entry name" value="METHYLCROTONOYL-COA CARBOXYLASE BETA CHAIN, MITOCHONDRIAL"/>
    <property type="match status" value="1"/>
</dbReference>
<reference evidence="4 5" key="1">
    <citation type="journal article" date="2010" name="Stand. Genomic Sci.">
        <title>Complete genome sequence of Intrasporangium calvum type strain (7 KIP).</title>
        <authorList>
            <person name="Del Rio T.G."/>
            <person name="Chertkov O."/>
            <person name="Yasawong M."/>
            <person name="Lucas S."/>
            <person name="Deshpande S."/>
            <person name="Cheng J.F."/>
            <person name="Detter C."/>
            <person name="Tapia R."/>
            <person name="Han C."/>
            <person name="Goodwin L."/>
            <person name="Pitluck S."/>
            <person name="Liolios K."/>
            <person name="Ivanova N."/>
            <person name="Mavromatis K."/>
            <person name="Pati A."/>
            <person name="Chen A."/>
            <person name="Palaniappan K."/>
            <person name="Land M."/>
            <person name="Hauser L."/>
            <person name="Chang Y.J."/>
            <person name="Jeffries C.D."/>
            <person name="Rohde M."/>
            <person name="Pukall R."/>
            <person name="Sikorski J."/>
            <person name="Goker M."/>
            <person name="Woyke T."/>
            <person name="Bristow J."/>
            <person name="Eisen J.A."/>
            <person name="Markowitz V."/>
            <person name="Hugenholtz P."/>
            <person name="Kyrpides N.C."/>
            <person name="Klenk H.P."/>
            <person name="Lapidus A."/>
        </authorList>
    </citation>
    <scope>NUCLEOTIDE SEQUENCE [LARGE SCALE GENOMIC DNA]</scope>
    <source>
        <strain evidence="5">ATCC 23552 / DSM 43043 / JCM 3097 / NBRC 12989 / 7 KIP</strain>
    </source>
</reference>
<keyword evidence="4" id="KW-0808">Transferase</keyword>
<evidence type="ECO:0000313" key="4">
    <source>
        <dbReference type="EMBL" id="ADU47753.1"/>
    </source>
</evidence>
<dbReference type="Pfam" id="PF01039">
    <property type="entry name" value="Carboxyl_trans"/>
    <property type="match status" value="1"/>
</dbReference>
<dbReference type="AlphaFoldDB" id="E6SFK8"/>
<dbReference type="GO" id="GO:0006552">
    <property type="term" value="P:L-leucine catabolic process"/>
    <property type="evidence" value="ECO:0007669"/>
    <property type="project" value="TreeGrafter"/>
</dbReference>
<name>E6SFK8_INTC7</name>
<dbReference type="InterPro" id="IPR045190">
    <property type="entry name" value="MCCB/AccD1-like"/>
</dbReference>
<dbReference type="Proteomes" id="UP000008914">
    <property type="component" value="Chromosome"/>
</dbReference>
<accession>E6SFK8</accession>
<evidence type="ECO:0000256" key="1">
    <source>
        <dbReference type="SAM" id="MobiDB-lite"/>
    </source>
</evidence>
<dbReference type="KEGG" id="ica:Intca_1235"/>
<dbReference type="STRING" id="710696.Intca_1235"/>
<dbReference type="InterPro" id="IPR034733">
    <property type="entry name" value="AcCoA_carboxyl_beta"/>
</dbReference>
<evidence type="ECO:0000259" key="2">
    <source>
        <dbReference type="PROSITE" id="PS50980"/>
    </source>
</evidence>
<dbReference type="PANTHER" id="PTHR22855">
    <property type="entry name" value="ACETYL, PROPIONYL, PYRUVATE, AND GLUTACONYL CARBOXYLASE-RELATED"/>
    <property type="match status" value="1"/>
</dbReference>
<dbReference type="GO" id="GO:1905202">
    <property type="term" value="C:methylcrotonoyl-CoA carboxylase complex"/>
    <property type="evidence" value="ECO:0007669"/>
    <property type="project" value="TreeGrafter"/>
</dbReference>
<evidence type="ECO:0000313" key="5">
    <source>
        <dbReference type="Proteomes" id="UP000008914"/>
    </source>
</evidence>
<gene>
    <name evidence="4" type="ordered locus">Intca_1235</name>
</gene>
<dbReference type="EMBL" id="CP002343">
    <property type="protein sequence ID" value="ADU47753.1"/>
    <property type="molecule type" value="Genomic_DNA"/>
</dbReference>
<sequence>MPLSDPPAQGPFAVDSPGDDPRVADVRTRLNAAYAASARAPEKAQAKLDAQGKIYVRDRIALLFDEGSFVEDGRYANALQRGLPADGVVTGRGTVDGRPAIVIANDPTVKAGSWGARTVEKIVRATEMALREELPVFWFVDSAGARITDQVEMFPGRRGAGRIFHNQVALSGKVPQICCLFGPSAAGGAYIPSFCDLIIMVEGNASMYLGSPRMAEMVVGEKVSLEEMGGARMHCTVSGVGDLLAQDDVEAIELAKLYFSYVPGSWRDRPPSYHAEAPSEPLTKHTVPERESVPFDIHSVIDGLVDEDSFFELKPLWAAELVIGFGRMDGETVGIVANNSMVKGGVLFTDSADKAARFIWLCDAFTIPLIYLADVPGFMIGSEVERGGIIRHGAKMVSAVSSATVPQVCVVVRKAYGAGLYAMAGPGFGPDATIALPTARIAVMGPEAAVNAVYANKIAEIEASEGSEAREAFVAARRAEYEEDVDIERLAADLVLDSIIEADELRADLIRRLSYAARRDRHFSERRRSVPPV</sequence>
<dbReference type="InterPro" id="IPR029045">
    <property type="entry name" value="ClpP/crotonase-like_dom_sf"/>
</dbReference>
<dbReference type="RefSeq" id="WP_013492069.1">
    <property type="nucleotide sequence ID" value="NC_014830.1"/>
</dbReference>
<feature type="domain" description="CoA carboxyltransferase C-terminal" evidence="3">
    <location>
        <begin position="274"/>
        <end position="515"/>
    </location>
</feature>
<dbReference type="PROSITE" id="PS50989">
    <property type="entry name" value="COA_CT_CTER"/>
    <property type="match status" value="1"/>
</dbReference>
<dbReference type="GO" id="GO:0016740">
    <property type="term" value="F:transferase activity"/>
    <property type="evidence" value="ECO:0007669"/>
    <property type="project" value="UniProtKB-KW"/>
</dbReference>